<reference evidence="6 7" key="2">
    <citation type="submission" date="2018-11" db="EMBL/GenBank/DDBJ databases">
        <authorList>
            <consortium name="Pathogen Informatics"/>
        </authorList>
    </citation>
    <scope>NUCLEOTIDE SEQUENCE [LARGE SCALE GENOMIC DNA]</scope>
</reference>
<keyword evidence="2" id="KW-0802">TPR repeat</keyword>
<feature type="domain" description="RNA-polymerase II-associated protein 3-like C-terminal" evidence="5">
    <location>
        <begin position="205"/>
        <end position="295"/>
    </location>
</feature>
<evidence type="ECO:0000313" key="6">
    <source>
        <dbReference type="EMBL" id="VDK52642.1"/>
    </source>
</evidence>
<proteinExistence type="inferred from homology"/>
<dbReference type="SMART" id="SM00028">
    <property type="entry name" value="TPR"/>
    <property type="match status" value="3"/>
</dbReference>
<keyword evidence="7" id="KW-1185">Reference proteome</keyword>
<reference evidence="8" key="1">
    <citation type="submission" date="2017-02" db="UniProtKB">
        <authorList>
            <consortium name="WormBaseParasite"/>
        </authorList>
    </citation>
    <scope>IDENTIFICATION</scope>
</reference>
<evidence type="ECO:0000259" key="5">
    <source>
        <dbReference type="Pfam" id="PF13877"/>
    </source>
</evidence>
<dbReference type="PANTHER" id="PTHR46423:SF1">
    <property type="entry name" value="RNA POLYMERASE II-ASSOCIATED PROTEIN 3"/>
    <property type="match status" value="1"/>
</dbReference>
<name>A0A0M3K2G4_ANISI</name>
<evidence type="ECO:0000256" key="4">
    <source>
        <dbReference type="ARBA" id="ARBA00040133"/>
    </source>
</evidence>
<comment type="similarity">
    <text evidence="3">Belongs to the RPAP3 family.</text>
</comment>
<dbReference type="Proteomes" id="UP000267096">
    <property type="component" value="Unassembled WGS sequence"/>
</dbReference>
<evidence type="ECO:0000313" key="7">
    <source>
        <dbReference type="Proteomes" id="UP000267096"/>
    </source>
</evidence>
<dbReference type="GO" id="GO:0101031">
    <property type="term" value="C:protein folding chaperone complex"/>
    <property type="evidence" value="ECO:0007669"/>
    <property type="project" value="TreeGrafter"/>
</dbReference>
<dbReference type="InterPro" id="IPR011990">
    <property type="entry name" value="TPR-like_helical_dom_sf"/>
</dbReference>
<dbReference type="PANTHER" id="PTHR46423">
    <property type="entry name" value="RNA POLYMERASE II-ASSOCIATED PROTEIN 3"/>
    <property type="match status" value="1"/>
</dbReference>
<protein>
    <recommendedName>
        <fullName evidence="4">RNA polymerase II-associated protein 3</fullName>
    </recommendedName>
</protein>
<dbReference type="InterPro" id="IPR019734">
    <property type="entry name" value="TPR_rpt"/>
</dbReference>
<dbReference type="OrthoDB" id="245563at2759"/>
<dbReference type="InterPro" id="IPR025986">
    <property type="entry name" value="RPAP3-like_C"/>
</dbReference>
<dbReference type="Gene3D" id="1.25.40.10">
    <property type="entry name" value="Tetratricopeptide repeat domain"/>
    <property type="match status" value="1"/>
</dbReference>
<gene>
    <name evidence="6" type="ORF">ASIM_LOCUS14519</name>
</gene>
<dbReference type="Pfam" id="PF13877">
    <property type="entry name" value="RPAP3_C"/>
    <property type="match status" value="1"/>
</dbReference>
<accession>A0A0M3K2G4</accession>
<evidence type="ECO:0000256" key="1">
    <source>
        <dbReference type="ARBA" id="ARBA00022737"/>
    </source>
</evidence>
<dbReference type="AlphaFoldDB" id="A0A0M3K2G4"/>
<evidence type="ECO:0000256" key="2">
    <source>
        <dbReference type="ARBA" id="ARBA00022803"/>
    </source>
</evidence>
<organism evidence="8">
    <name type="scientific">Anisakis simplex</name>
    <name type="common">Herring worm</name>
    <dbReference type="NCBI Taxonomy" id="6269"/>
    <lineage>
        <taxon>Eukaryota</taxon>
        <taxon>Metazoa</taxon>
        <taxon>Ecdysozoa</taxon>
        <taxon>Nematoda</taxon>
        <taxon>Chromadorea</taxon>
        <taxon>Rhabditida</taxon>
        <taxon>Spirurina</taxon>
        <taxon>Ascaridomorpha</taxon>
        <taxon>Ascaridoidea</taxon>
        <taxon>Anisakidae</taxon>
        <taxon>Anisakis</taxon>
        <taxon>Anisakis simplex complex</taxon>
    </lineage>
</organism>
<dbReference type="WBParaSite" id="ASIM_0001510901-mRNA-1">
    <property type="protein sequence ID" value="ASIM_0001510901-mRNA-1"/>
    <property type="gene ID" value="ASIM_0001510901"/>
</dbReference>
<evidence type="ECO:0000256" key="3">
    <source>
        <dbReference type="ARBA" id="ARBA00038275"/>
    </source>
</evidence>
<dbReference type="EMBL" id="UYRR01031797">
    <property type="protein sequence ID" value="VDK52642.1"/>
    <property type="molecule type" value="Genomic_DNA"/>
</dbReference>
<keyword evidence="1" id="KW-0677">Repeat</keyword>
<dbReference type="SUPFAM" id="SSF48452">
    <property type="entry name" value="TPR-like"/>
    <property type="match status" value="1"/>
</dbReference>
<dbReference type="InterPro" id="IPR051966">
    <property type="entry name" value="RPAP3"/>
</dbReference>
<evidence type="ECO:0000313" key="8">
    <source>
        <dbReference type="WBParaSite" id="ASIM_0001510901-mRNA-1"/>
    </source>
</evidence>
<sequence>MCKEDQAEVLRLEGNEHFRAKRFSNAINCYTKSLQIHLNAAVLSNRAQAYLCLKRYEKALMDSKRAIALDGASLKASGIELKLHNFRHAMALQSLGLYELASKDLDEILKMDSSNKETMKLKESIKNKKNVRSVTLRCVDKCDTIRSEVPLKELHSDSVKVVGASCETHRVTVALFRFILSRKLQKEIASESRSVDDYCVRIPSPPTTSYQFIVDYTSLKESPEKFAEYFISIDPNEYDRLFGDIIESDMVSLLIAGFNKVVNDCNHSKIIESLLRLRSVPRFDIAAMFLDETDKKGECLRLIRCFVIDEYE</sequence>